<comment type="caution">
    <text evidence="5">The sequence shown here is derived from an EMBL/GenBank/DDBJ whole genome shotgun (WGS) entry which is preliminary data.</text>
</comment>
<dbReference type="PROSITE" id="PS50893">
    <property type="entry name" value="ABC_TRANSPORTER_2"/>
    <property type="match status" value="1"/>
</dbReference>
<evidence type="ECO:0000256" key="1">
    <source>
        <dbReference type="ARBA" id="ARBA00022448"/>
    </source>
</evidence>
<reference evidence="5 6" key="1">
    <citation type="submission" date="2013-01" db="EMBL/GenBank/DDBJ databases">
        <title>The Genome Sequence of Bacillus cereus TIAC219.</title>
        <authorList>
            <consortium name="The Broad Institute Genome Sequencing Platform"/>
            <consortium name="The Broad Institute Genome Sequencing Center for Infectious Disease"/>
            <person name="Feldgarden M."/>
            <person name="Van der Auwera G.A."/>
            <person name="Mahillon J."/>
            <person name="Duprez V."/>
            <person name="Timmery S."/>
            <person name="Mattelet C."/>
            <person name="Dierick K."/>
            <person name="Sun M."/>
            <person name="Yu Z."/>
            <person name="Zhu L."/>
            <person name="Hu X."/>
            <person name="Shank E.B."/>
            <person name="Swiecicka I."/>
            <person name="Hansen B.M."/>
            <person name="Andrup L."/>
            <person name="Walker B."/>
            <person name="Young S.K."/>
            <person name="Zeng Q."/>
            <person name="Gargeya S."/>
            <person name="Fitzgerald M."/>
            <person name="Haas B."/>
            <person name="Abouelleil A."/>
            <person name="Alvarado L."/>
            <person name="Arachchi H.M."/>
            <person name="Berlin A.M."/>
            <person name="Chapman S.B."/>
            <person name="Dewar J."/>
            <person name="Goldberg J."/>
            <person name="Griggs A."/>
            <person name="Gujja S."/>
            <person name="Hansen M."/>
            <person name="Howarth C."/>
            <person name="Imamovic A."/>
            <person name="Larimer J."/>
            <person name="McCowan C."/>
            <person name="Murphy C."/>
            <person name="Neiman D."/>
            <person name="Pearson M."/>
            <person name="Priest M."/>
            <person name="Roberts A."/>
            <person name="Saif S."/>
            <person name="Shea T."/>
            <person name="Sisk P."/>
            <person name="Sykes S."/>
            <person name="Wortman J."/>
            <person name="Nusbaum C."/>
            <person name="Birren B."/>
        </authorList>
    </citation>
    <scope>NUCLEOTIDE SEQUENCE [LARGE SCALE GENOMIC DNA]</scope>
    <source>
        <strain evidence="5 6">TIAC219</strain>
    </source>
</reference>
<keyword evidence="3" id="KW-0067">ATP-binding</keyword>
<evidence type="ECO:0000256" key="3">
    <source>
        <dbReference type="ARBA" id="ARBA00022840"/>
    </source>
</evidence>
<gene>
    <name evidence="5" type="ORF">IAY_05624</name>
</gene>
<dbReference type="Pfam" id="PF00005">
    <property type="entry name" value="ABC_tran"/>
    <property type="match status" value="1"/>
</dbReference>
<dbReference type="Proteomes" id="UP000014060">
    <property type="component" value="Unassembled WGS sequence"/>
</dbReference>
<dbReference type="SUPFAM" id="SSF52540">
    <property type="entry name" value="P-loop containing nucleoside triphosphate hydrolases"/>
    <property type="match status" value="1"/>
</dbReference>
<keyword evidence="2" id="KW-0547">Nucleotide-binding</keyword>
<protein>
    <recommendedName>
        <fullName evidence="4">ABC transporter domain-containing protein</fullName>
    </recommendedName>
</protein>
<dbReference type="EMBL" id="AHCJ01000071">
    <property type="protein sequence ID" value="EOQ58874.1"/>
    <property type="molecule type" value="Genomic_DNA"/>
</dbReference>
<organism evidence="5 6">
    <name type="scientific">Bacillus cereus TIAC219</name>
    <dbReference type="NCBI Taxonomy" id="718222"/>
    <lineage>
        <taxon>Bacteria</taxon>
        <taxon>Bacillati</taxon>
        <taxon>Bacillota</taxon>
        <taxon>Bacilli</taxon>
        <taxon>Bacillales</taxon>
        <taxon>Bacillaceae</taxon>
        <taxon>Bacillus</taxon>
        <taxon>Bacillus cereus group</taxon>
    </lineage>
</organism>
<evidence type="ECO:0000256" key="2">
    <source>
        <dbReference type="ARBA" id="ARBA00022741"/>
    </source>
</evidence>
<keyword evidence="1" id="KW-0813">Transport</keyword>
<dbReference type="AlphaFoldDB" id="A0ABC9SSH2"/>
<dbReference type="Gene3D" id="3.40.50.300">
    <property type="entry name" value="P-loop containing nucleotide triphosphate hydrolases"/>
    <property type="match status" value="1"/>
</dbReference>
<evidence type="ECO:0000313" key="6">
    <source>
        <dbReference type="Proteomes" id="UP000014060"/>
    </source>
</evidence>
<dbReference type="InterPro" id="IPR003439">
    <property type="entry name" value="ABC_transporter-like_ATP-bd"/>
</dbReference>
<dbReference type="InterPro" id="IPR051782">
    <property type="entry name" value="ABC_Transporter_VariousFunc"/>
</dbReference>
<dbReference type="PANTHER" id="PTHR42939">
    <property type="entry name" value="ABC TRANSPORTER ATP-BINDING PROTEIN ALBC-RELATED"/>
    <property type="match status" value="1"/>
</dbReference>
<dbReference type="RefSeq" id="WP_000424792.1">
    <property type="nucleotide sequence ID" value="NZ_KB976044.1"/>
</dbReference>
<sequence length="212" mass="25040">MELYKFKIPKIQFENKIIINETELIIQDKNAYCLIGENGVGKTTLLNYLTMSESISIQKDKKNITNKQFKNHFAYIPSSPPLFELMTGEENIHYIASLWDINEKDRYYAKVKKLCKDLKIFDSLNQTINTYSLGMKYKLFFICMYSREIDLIILDEPFTALDSNSQEYVITLLKEFIQGKKSIIFTTHINELRKKLNTYTYELRNNSLTLYE</sequence>
<dbReference type="InterPro" id="IPR027417">
    <property type="entry name" value="P-loop_NTPase"/>
</dbReference>
<accession>A0ABC9SSH2</accession>
<proteinExistence type="predicted"/>
<dbReference type="GO" id="GO:0005524">
    <property type="term" value="F:ATP binding"/>
    <property type="evidence" value="ECO:0007669"/>
    <property type="project" value="UniProtKB-KW"/>
</dbReference>
<name>A0ABC9SSH2_BACCE</name>
<evidence type="ECO:0000313" key="5">
    <source>
        <dbReference type="EMBL" id="EOQ58874.1"/>
    </source>
</evidence>
<feature type="domain" description="ABC transporter" evidence="4">
    <location>
        <begin position="3"/>
        <end position="211"/>
    </location>
</feature>
<evidence type="ECO:0000259" key="4">
    <source>
        <dbReference type="PROSITE" id="PS50893"/>
    </source>
</evidence>
<dbReference type="PANTHER" id="PTHR42939:SF1">
    <property type="entry name" value="ABC TRANSPORTER ATP-BINDING PROTEIN ALBC-RELATED"/>
    <property type="match status" value="1"/>
</dbReference>